<evidence type="ECO:0000313" key="3">
    <source>
        <dbReference type="Proteomes" id="UP000223606"/>
    </source>
</evidence>
<feature type="chain" id="PRO_5013242897" description="DUF992 domain-containing protein" evidence="1">
    <location>
        <begin position="24"/>
        <end position="162"/>
    </location>
</feature>
<protein>
    <recommendedName>
        <fullName evidence="4">DUF992 domain-containing protein</fullName>
    </recommendedName>
</protein>
<reference evidence="3" key="1">
    <citation type="submission" date="2017-09" db="EMBL/GenBank/DDBJ databases">
        <title>Genome sequence of Nannocystis excedens DSM 71.</title>
        <authorList>
            <person name="Blom J."/>
        </authorList>
    </citation>
    <scope>NUCLEOTIDE SEQUENCE [LARGE SCALE GENOMIC DNA]</scope>
    <source>
        <strain evidence="3">type strain: E19</strain>
    </source>
</reference>
<dbReference type="Proteomes" id="UP000223606">
    <property type="component" value="Chromosome 1"/>
</dbReference>
<gene>
    <name evidence="2" type="ORF">HDIA_2480</name>
</gene>
<evidence type="ECO:0000313" key="2">
    <source>
        <dbReference type="EMBL" id="SON56021.1"/>
    </source>
</evidence>
<evidence type="ECO:0000256" key="1">
    <source>
        <dbReference type="SAM" id="SignalP"/>
    </source>
</evidence>
<accession>A0A2C9D8E7</accession>
<proteinExistence type="predicted"/>
<evidence type="ECO:0008006" key="4">
    <source>
        <dbReference type="Google" id="ProtNLM"/>
    </source>
</evidence>
<dbReference type="AlphaFoldDB" id="A0A2C9D8E7"/>
<keyword evidence="1" id="KW-0732">Signal</keyword>
<organism evidence="2 3">
    <name type="scientific">Hartmannibacter diazotrophicus</name>
    <dbReference type="NCBI Taxonomy" id="1482074"/>
    <lineage>
        <taxon>Bacteria</taxon>
        <taxon>Pseudomonadati</taxon>
        <taxon>Pseudomonadota</taxon>
        <taxon>Alphaproteobacteria</taxon>
        <taxon>Hyphomicrobiales</taxon>
        <taxon>Pleomorphomonadaceae</taxon>
        <taxon>Hartmannibacter</taxon>
    </lineage>
</organism>
<name>A0A2C9D8E7_9HYPH</name>
<dbReference type="RefSeq" id="WP_099556451.1">
    <property type="nucleotide sequence ID" value="NZ_LT960614.1"/>
</dbReference>
<dbReference type="KEGG" id="hdi:HDIA_2480"/>
<dbReference type="EMBL" id="LT960614">
    <property type="protein sequence ID" value="SON56021.1"/>
    <property type="molecule type" value="Genomic_DNA"/>
</dbReference>
<dbReference type="Pfam" id="PF06186">
    <property type="entry name" value="DUF992"/>
    <property type="match status" value="1"/>
</dbReference>
<feature type="signal peptide" evidence="1">
    <location>
        <begin position="1"/>
        <end position="23"/>
    </location>
</feature>
<keyword evidence="3" id="KW-1185">Reference proteome</keyword>
<dbReference type="InterPro" id="IPR009333">
    <property type="entry name" value="DUF992"/>
</dbReference>
<dbReference type="OrthoDB" id="7362478at2"/>
<sequence>MISKHALTIGSLALALSAGTAFAASPGVQAGKLVCDGVSGSNFIVGSTANLSCTYKPVGSQPAVPMMAKINHYGIDFGKRDDVHLVWYVLAPSTKVQPESLAGYYGGVSAGASLGRGVQANTLIGGSMKSIALNPVSLQSESGANLTAAVTGLHLRMPMNDG</sequence>